<feature type="signal peptide" evidence="14">
    <location>
        <begin position="1"/>
        <end position="19"/>
    </location>
</feature>
<feature type="disulfide bond" evidence="13">
    <location>
        <begin position="137"/>
        <end position="215"/>
    </location>
</feature>
<evidence type="ECO:0000256" key="1">
    <source>
        <dbReference type="ARBA" id="ARBA00004613"/>
    </source>
</evidence>
<dbReference type="PANTHER" id="PTHR11485">
    <property type="entry name" value="TRANSFERRIN"/>
    <property type="match status" value="1"/>
</dbReference>
<dbReference type="PANTHER" id="PTHR11485:SF31">
    <property type="entry name" value="SEROTRANSFERRIN"/>
    <property type="match status" value="1"/>
</dbReference>
<protein>
    <submittedName>
        <fullName evidence="16">Ovotransferrin-like</fullName>
    </submittedName>
</protein>
<feature type="disulfide bond" evidence="13">
    <location>
        <begin position="429"/>
        <end position="447"/>
    </location>
</feature>
<dbReference type="GeneTree" id="ENSGT00940000156055"/>
<dbReference type="InParanoid" id="A0A7N5P1R2"/>
<dbReference type="PROSITE" id="PS00206">
    <property type="entry name" value="TRANSFERRIN_LIKE_2"/>
    <property type="match status" value="1"/>
</dbReference>
<feature type="domain" description="Transferrin-like" evidence="15">
    <location>
        <begin position="350"/>
        <end position="603"/>
    </location>
</feature>
<reference evidence="16 17" key="1">
    <citation type="journal article" date="2010" name="Nature">
        <title>The sequence and de novo assembly of the giant panda genome.</title>
        <authorList>
            <person name="Li R."/>
            <person name="Fan W."/>
            <person name="Tian G."/>
            <person name="Zhu H."/>
            <person name="He L."/>
            <person name="Cai J."/>
            <person name="Huang Q."/>
            <person name="Cai Q."/>
            <person name="Li B."/>
            <person name="Bai Y."/>
            <person name="Zhang Z."/>
            <person name="Zhang Y."/>
            <person name="Wang W."/>
            <person name="Li J."/>
            <person name="Wei F."/>
            <person name="Li H."/>
            <person name="Jian M."/>
            <person name="Li J."/>
            <person name="Zhang Z."/>
            <person name="Nielsen R."/>
            <person name="Li D."/>
            <person name="Gu W."/>
            <person name="Yang Z."/>
            <person name="Xuan Z."/>
            <person name="Ryder O.A."/>
            <person name="Leung F.C."/>
            <person name="Zhou Y."/>
            <person name="Cao J."/>
            <person name="Sun X."/>
            <person name="Fu Y."/>
            <person name="Fang X."/>
            <person name="Guo X."/>
            <person name="Wang B."/>
            <person name="Hou R."/>
            <person name="Shen F."/>
            <person name="Mu B."/>
            <person name="Ni P."/>
            <person name="Lin R."/>
            <person name="Qian W."/>
            <person name="Wang G."/>
            <person name="Yu C."/>
            <person name="Nie W."/>
            <person name="Wang J."/>
            <person name="Wu Z."/>
            <person name="Liang H."/>
            <person name="Min J."/>
            <person name="Wu Q."/>
            <person name="Cheng S."/>
            <person name="Ruan J."/>
            <person name="Wang M."/>
            <person name="Shi Z."/>
            <person name="Wen M."/>
            <person name="Liu B."/>
            <person name="Ren X."/>
            <person name="Zheng H."/>
            <person name="Dong D."/>
            <person name="Cook K."/>
            <person name="Shan G."/>
            <person name="Zhang H."/>
            <person name="Kosiol C."/>
            <person name="Xie X."/>
            <person name="Lu Z."/>
            <person name="Zheng H."/>
            <person name="Li Y."/>
            <person name="Steiner C.C."/>
            <person name="Lam T.T."/>
            <person name="Lin S."/>
            <person name="Zhang Q."/>
            <person name="Li G."/>
            <person name="Tian J."/>
            <person name="Gong T."/>
            <person name="Liu H."/>
            <person name="Zhang D."/>
            <person name="Fang L."/>
            <person name="Ye C."/>
            <person name="Zhang J."/>
            <person name="Hu W."/>
            <person name="Xu A."/>
            <person name="Ren Y."/>
            <person name="Zhang G."/>
            <person name="Bruford M.W."/>
            <person name="Li Q."/>
            <person name="Ma L."/>
            <person name="Guo Y."/>
            <person name="An N."/>
            <person name="Hu Y."/>
            <person name="Zheng Y."/>
            <person name="Shi Y."/>
            <person name="Li Z."/>
            <person name="Liu Q."/>
            <person name="Chen Y."/>
            <person name="Zhao J."/>
            <person name="Qu N."/>
            <person name="Zhao S."/>
            <person name="Tian F."/>
            <person name="Wang X."/>
            <person name="Wang H."/>
            <person name="Xu L."/>
            <person name="Liu X."/>
            <person name="Vinar T."/>
            <person name="Wang Y."/>
            <person name="Lam T.W."/>
            <person name="Yiu S.M."/>
            <person name="Liu S."/>
            <person name="Zhang H."/>
            <person name="Li D."/>
            <person name="Huang Y."/>
            <person name="Wang X."/>
            <person name="Yang G."/>
            <person name="Jiang Z."/>
            <person name="Wang J."/>
            <person name="Qin N."/>
            <person name="Li L."/>
            <person name="Li J."/>
            <person name="Bolund L."/>
            <person name="Kristiansen K."/>
            <person name="Wong G.K."/>
            <person name="Olson M."/>
            <person name="Zhang X."/>
            <person name="Li S."/>
            <person name="Yang H."/>
            <person name="Wang J."/>
            <person name="Wang J."/>
        </authorList>
    </citation>
    <scope>NUCLEOTIDE SEQUENCE [LARGE SCALE GENOMIC DNA]</scope>
</reference>
<keyword evidence="8" id="KW-0406">Ion transport</keyword>
<keyword evidence="5 12" id="KW-0479">Metal-binding</keyword>
<dbReference type="InterPro" id="IPR001156">
    <property type="entry name" value="Transferrin-like_dom"/>
</dbReference>
<feature type="disulfide bond" evidence="13">
    <location>
        <begin position="246"/>
        <end position="260"/>
    </location>
</feature>
<feature type="binding site" evidence="12">
    <location>
        <position position="81"/>
    </location>
    <ligand>
        <name>Fe(3+)</name>
        <dbReference type="ChEBI" id="CHEBI:29034"/>
        <label>1</label>
    </ligand>
</feature>
<feature type="disulfide bond" evidence="13">
    <location>
        <begin position="182"/>
        <end position="196"/>
    </location>
</feature>
<dbReference type="Pfam" id="PF00405">
    <property type="entry name" value="Transferrin"/>
    <property type="match status" value="2"/>
</dbReference>
<keyword evidence="7 12" id="KW-0408">Iron</keyword>
<evidence type="ECO:0000256" key="7">
    <source>
        <dbReference type="ARBA" id="ARBA00023004"/>
    </source>
</evidence>
<evidence type="ECO:0000256" key="11">
    <source>
        <dbReference type="PIRSR" id="PIRSR002549-2"/>
    </source>
</evidence>
<feature type="disulfide bond" evidence="13">
    <location>
        <begin position="418"/>
        <end position="432"/>
    </location>
</feature>
<evidence type="ECO:0000256" key="9">
    <source>
        <dbReference type="ARBA" id="ARBA00023157"/>
    </source>
</evidence>
<proteinExistence type="inferred from homology"/>
<reference evidence="16" key="3">
    <citation type="submission" date="2025-09" db="UniProtKB">
        <authorList>
            <consortium name="Ensembl"/>
        </authorList>
    </citation>
    <scope>IDENTIFICATION</scope>
</reference>
<evidence type="ECO:0000256" key="13">
    <source>
        <dbReference type="PIRSR" id="PIRSR002549-4"/>
    </source>
</evidence>
<feature type="binding site" evidence="11">
    <location>
        <position position="139"/>
    </location>
    <ligand>
        <name>hydrogencarbonate</name>
        <dbReference type="ChEBI" id="CHEBI:17544"/>
        <label>1</label>
    </ligand>
</feature>
<name>A0A7N5P1R2_AILME</name>
<evidence type="ECO:0000256" key="8">
    <source>
        <dbReference type="ARBA" id="ARBA00023065"/>
    </source>
</evidence>
<keyword evidence="3" id="KW-0410">Iron transport</keyword>
<dbReference type="GO" id="GO:0006826">
    <property type="term" value="P:iron ion transport"/>
    <property type="evidence" value="ECO:0007669"/>
    <property type="project" value="UniProtKB-KW"/>
</dbReference>
<evidence type="ECO:0000256" key="5">
    <source>
        <dbReference type="ARBA" id="ARBA00022723"/>
    </source>
</evidence>
<keyword evidence="6" id="KW-0677">Repeat</keyword>
<feature type="binding site" evidence="12">
    <location>
        <position position="359"/>
    </location>
    <ligand>
        <name>Fe(3+)</name>
        <dbReference type="ChEBI" id="CHEBI:29034"/>
        <label>1</label>
    </ligand>
</feature>
<dbReference type="SMART" id="SM00094">
    <property type="entry name" value="TR_FER"/>
    <property type="match status" value="2"/>
</dbReference>
<dbReference type="PIRSF" id="PIRSF002549">
    <property type="entry name" value="Transferrin"/>
    <property type="match status" value="1"/>
</dbReference>
<evidence type="ECO:0000256" key="14">
    <source>
        <dbReference type="SAM" id="SignalP"/>
    </source>
</evidence>
<dbReference type="GO" id="GO:0019731">
    <property type="term" value="P:antibacterial humoral response"/>
    <property type="evidence" value="ECO:0007669"/>
    <property type="project" value="TreeGrafter"/>
</dbReference>
<feature type="disulfide bond" evidence="13">
    <location>
        <begin position="383"/>
        <end position="464"/>
    </location>
</feature>
<dbReference type="GO" id="GO:0005886">
    <property type="term" value="C:plasma membrane"/>
    <property type="evidence" value="ECO:0007669"/>
    <property type="project" value="TreeGrafter"/>
</dbReference>
<dbReference type="GO" id="GO:0046872">
    <property type="term" value="F:metal ion binding"/>
    <property type="evidence" value="ECO:0007669"/>
    <property type="project" value="UniProtKB-KW"/>
</dbReference>
<feature type="disulfide bond" evidence="13">
    <location>
        <begin position="193"/>
        <end position="200"/>
    </location>
</feature>
<feature type="binding site" evidence="11">
    <location>
        <position position="145"/>
    </location>
    <ligand>
        <name>hydrogencarbonate</name>
        <dbReference type="ChEBI" id="CHEBI:17544"/>
        <label>1</label>
    </ligand>
</feature>
<evidence type="ECO:0000259" key="15">
    <source>
        <dbReference type="PROSITE" id="PS51408"/>
    </source>
</evidence>
<dbReference type="GO" id="GO:0005769">
    <property type="term" value="C:early endosome"/>
    <property type="evidence" value="ECO:0007669"/>
    <property type="project" value="TreeGrafter"/>
</dbReference>
<keyword evidence="17" id="KW-1185">Reference proteome</keyword>
<dbReference type="InterPro" id="IPR016357">
    <property type="entry name" value="Transferrin"/>
</dbReference>
<feature type="binding site" evidence="12">
    <location>
        <position position="526"/>
    </location>
    <ligand>
        <name>Fe(3+)</name>
        <dbReference type="ChEBI" id="CHEBI:29034"/>
        <label>1</label>
    </ligand>
</feature>
<keyword evidence="14" id="KW-0732">Signal</keyword>
<feature type="disulfide bond" evidence="13">
    <location>
        <begin position="36"/>
        <end position="57"/>
    </location>
</feature>
<dbReference type="AlphaFoldDB" id="A0A7N5P1R2"/>
<evidence type="ECO:0000256" key="4">
    <source>
        <dbReference type="ARBA" id="ARBA00022525"/>
    </source>
</evidence>
<dbReference type="Proteomes" id="UP000008912">
    <property type="component" value="Unassembled WGS sequence"/>
</dbReference>
<feature type="binding site" evidence="12">
    <location>
        <position position="268"/>
    </location>
    <ligand>
        <name>Fe(3+)</name>
        <dbReference type="ChEBI" id="CHEBI:29034"/>
        <label>1</label>
    </ligand>
</feature>
<feature type="binding site" evidence="11">
    <location>
        <position position="143"/>
    </location>
    <ligand>
        <name>hydrogencarbonate</name>
        <dbReference type="ChEBI" id="CHEBI:17544"/>
        <label>1</label>
    </ligand>
</feature>
<sequence>MKLALQATLSFGLLALCLATSSVRWCTISNEEQEKCIRLQQECFAPQQSKELPVLNCVRKADPHDCIRAIKSSEADAVTLDAGHIAEAGLSPNNLKPIVAEVHMKGSKETTTNYHAIAVIKKGVVSSLEDLQGKKSCHTGFERSAGWDVPVGTLLYKNILMWDGVEAEPVEKAVGRFFIASCVPGVKEVPSLCRLCSGKCDWNDPYVGYSGAFECLKSGGGEVAFVNDATVLALSPEERSKYQLLCLDGSAKPIEEYESCFWAQVAAHAVVARPVDGRADEIRALLFYALEQAKQGQATCQLFGSPHDTGKDLLFKDSAISLVPVPELMDAQLYVGAKHYASIQNLRRERSKGVTGKGYIAVAVAKRKDTDINWNTLKGKKSCHTSVGRTAGWNIPMGLIYTENNRSCDFDKFFSESCAPGAPPESSLCALCKGSGGEGSLSQKYKCKPNSNEIYYGYKGAFRCLVEVGDVAFIKHSIISEVIEGENKPAWAAGLSASDFVLLSLHGERCRHDEYDRCNLATVSNHAVVSRPERAERVKMVLLEQQKMFGRHGNQTDDFQMFQSEAKDSLFKDGTECLAVPNEKTYKTYLGESYVNSVDGISKCSSSELLKVCNFHSHD</sequence>
<dbReference type="PRINTS" id="PR00422">
    <property type="entry name" value="TRANSFERRIN"/>
</dbReference>
<dbReference type="SUPFAM" id="SSF53850">
    <property type="entry name" value="Periplasmic binding protein-like II"/>
    <property type="match status" value="2"/>
</dbReference>
<evidence type="ECO:0000313" key="16">
    <source>
        <dbReference type="Ensembl" id="ENSAMEP00000023720.1"/>
    </source>
</evidence>
<feature type="binding site" evidence="12">
    <location>
        <position position="458"/>
    </location>
    <ligand>
        <name>Fe(3+)</name>
        <dbReference type="ChEBI" id="CHEBI:29034"/>
        <label>2</label>
    </ligand>
</feature>
<feature type="domain" description="Transferrin-like" evidence="15">
    <location>
        <begin position="23"/>
        <end position="348"/>
    </location>
</feature>
<evidence type="ECO:0000256" key="6">
    <source>
        <dbReference type="ARBA" id="ARBA00022737"/>
    </source>
</evidence>
<evidence type="ECO:0000256" key="12">
    <source>
        <dbReference type="PIRSR" id="PIRSR002549-3"/>
    </source>
</evidence>
<feature type="binding site" evidence="11">
    <location>
        <position position="389"/>
    </location>
    <ligand>
        <name>hydrogencarbonate</name>
        <dbReference type="ChEBI" id="CHEBI:17544"/>
        <label>1</label>
    </ligand>
</feature>
<evidence type="ECO:0000256" key="10">
    <source>
        <dbReference type="PIRNR" id="PIRNR002549"/>
    </source>
</evidence>
<reference evidence="16" key="2">
    <citation type="submission" date="2025-08" db="UniProtKB">
        <authorList>
            <consortium name="Ensembl"/>
        </authorList>
    </citation>
    <scope>IDENTIFICATION</scope>
</reference>
<feature type="binding site" evidence="11">
    <location>
        <position position="385"/>
    </location>
    <ligand>
        <name>hydrogencarbonate</name>
        <dbReference type="ChEBI" id="CHEBI:17544"/>
        <label>1</label>
    </ligand>
</feature>
<feature type="disulfide bond" evidence="13">
    <location>
        <begin position="408"/>
        <end position="604"/>
    </location>
</feature>
<evidence type="ECO:0000313" key="17">
    <source>
        <dbReference type="Proteomes" id="UP000008912"/>
    </source>
</evidence>
<dbReference type="InterPro" id="IPR018195">
    <property type="entry name" value="Transferrin_Fe_BS"/>
</dbReference>
<feature type="disulfide bond" evidence="13">
    <location>
        <begin position="26"/>
        <end position="66"/>
    </location>
</feature>
<feature type="binding site" evidence="11">
    <location>
        <position position="391"/>
    </location>
    <ligand>
        <name>hydrogencarbonate</name>
        <dbReference type="ChEBI" id="CHEBI:17544"/>
        <label>1</label>
    </ligand>
</feature>
<dbReference type="Gene3D" id="3.40.190.10">
    <property type="entry name" value="Periplasmic binding protein-like II"/>
    <property type="match status" value="4"/>
</dbReference>
<feature type="binding site" evidence="12">
    <location>
        <position position="209"/>
    </location>
    <ligand>
        <name>Fe(3+)</name>
        <dbReference type="ChEBI" id="CHEBI:29034"/>
        <label>1</label>
    </ligand>
</feature>
<dbReference type="PROSITE" id="PS51408">
    <property type="entry name" value="TRANSFERRIN_LIKE_4"/>
    <property type="match status" value="2"/>
</dbReference>
<dbReference type="PROSITE" id="PS00207">
    <property type="entry name" value="TRANSFERRIN_LIKE_3"/>
    <property type="match status" value="1"/>
</dbReference>
<keyword evidence="4" id="KW-0964">Secreted</keyword>
<feature type="binding site" evidence="11">
    <location>
        <position position="146"/>
    </location>
    <ligand>
        <name>hydrogencarbonate</name>
        <dbReference type="ChEBI" id="CHEBI:17544"/>
        <label>1</label>
    </ligand>
</feature>
<comment type="similarity">
    <text evidence="10">Belongs to the transferrin family.</text>
</comment>
<feature type="binding site" evidence="11">
    <location>
        <position position="392"/>
    </location>
    <ligand>
        <name>hydrogencarbonate</name>
        <dbReference type="ChEBI" id="CHEBI:17544"/>
        <label>1</label>
    </ligand>
</feature>
<feature type="chain" id="PRO_5030688650" evidence="14">
    <location>
        <begin position="20"/>
        <end position="619"/>
    </location>
</feature>
<feature type="binding site" evidence="12">
    <location>
        <position position="114"/>
    </location>
    <ligand>
        <name>Fe(3+)</name>
        <dbReference type="ChEBI" id="CHEBI:29034"/>
        <label>1</label>
    </ligand>
</feature>
<keyword evidence="9 13" id="KW-1015">Disulfide bond</keyword>
<accession>A0A7N5P1R2</accession>
<comment type="subcellular location">
    <subcellularLocation>
        <location evidence="1">Secreted</location>
    </subcellularLocation>
</comment>
<dbReference type="FunFam" id="3.40.190.10:FF:000095">
    <property type="entry name" value="Lactotransferrin"/>
    <property type="match status" value="1"/>
</dbReference>
<evidence type="ECO:0000256" key="3">
    <source>
        <dbReference type="ARBA" id="ARBA00022496"/>
    </source>
</evidence>
<organism evidence="16 17">
    <name type="scientific">Ailuropoda melanoleuca</name>
    <name type="common">Giant panda</name>
    <dbReference type="NCBI Taxonomy" id="9646"/>
    <lineage>
        <taxon>Eukaryota</taxon>
        <taxon>Metazoa</taxon>
        <taxon>Chordata</taxon>
        <taxon>Craniata</taxon>
        <taxon>Vertebrata</taxon>
        <taxon>Euteleostomi</taxon>
        <taxon>Mammalia</taxon>
        <taxon>Eutheria</taxon>
        <taxon>Laurasiatheria</taxon>
        <taxon>Carnivora</taxon>
        <taxon>Caniformia</taxon>
        <taxon>Ursidae</taxon>
        <taxon>Ailuropoda</taxon>
    </lineage>
</organism>
<dbReference type="GO" id="GO:0005615">
    <property type="term" value="C:extracellular space"/>
    <property type="evidence" value="ECO:0007669"/>
    <property type="project" value="InterPro"/>
</dbReference>
<dbReference type="Ensembl" id="ENSAMET00000035306.1">
    <property type="protein sequence ID" value="ENSAMEP00000023720.1"/>
    <property type="gene ID" value="ENSAMEG00000024754.1"/>
</dbReference>
<keyword evidence="2" id="KW-0813">Transport</keyword>
<dbReference type="GO" id="GO:0055037">
    <property type="term" value="C:recycling endosome"/>
    <property type="evidence" value="ECO:0007669"/>
    <property type="project" value="TreeGrafter"/>
</dbReference>
<evidence type="ECO:0000256" key="2">
    <source>
        <dbReference type="ARBA" id="ARBA00022448"/>
    </source>
</evidence>